<evidence type="ECO:0000313" key="2">
    <source>
        <dbReference type="Proteomes" id="UP000631114"/>
    </source>
</evidence>
<evidence type="ECO:0000313" key="1">
    <source>
        <dbReference type="EMBL" id="KAF9604748.1"/>
    </source>
</evidence>
<proteinExistence type="predicted"/>
<dbReference type="EMBL" id="JADFTS010000005">
    <property type="protein sequence ID" value="KAF9604748.1"/>
    <property type="molecule type" value="Genomic_DNA"/>
</dbReference>
<gene>
    <name evidence="1" type="ORF">IFM89_009700</name>
</gene>
<evidence type="ECO:0008006" key="3">
    <source>
        <dbReference type="Google" id="ProtNLM"/>
    </source>
</evidence>
<reference evidence="1 2" key="1">
    <citation type="submission" date="2020-10" db="EMBL/GenBank/DDBJ databases">
        <title>The Coptis chinensis genome and diversification of protoberbering-type alkaloids.</title>
        <authorList>
            <person name="Wang B."/>
            <person name="Shu S."/>
            <person name="Song C."/>
            <person name="Liu Y."/>
        </authorList>
    </citation>
    <scope>NUCLEOTIDE SEQUENCE [LARGE SCALE GENOMIC DNA]</scope>
    <source>
        <strain evidence="1">HL-2020</strain>
        <tissue evidence="1">Leaf</tissue>
    </source>
</reference>
<keyword evidence="2" id="KW-1185">Reference proteome</keyword>
<dbReference type="OrthoDB" id="10627347at2759"/>
<sequence>MEPPHQAFVELNIVAAMVTIWKQRNRMTFDDKVPDLNQRKDMVQFQVEVTSRLSKGPSNRNTHDISILSFWNLSLRPRQAPKIKSCTWVPPVNNIINANTDGAACGNHGPSGIGATFKNSQK</sequence>
<protein>
    <recommendedName>
        <fullName evidence="3">RNase H type-1 domain-containing protein</fullName>
    </recommendedName>
</protein>
<organism evidence="1 2">
    <name type="scientific">Coptis chinensis</name>
    <dbReference type="NCBI Taxonomy" id="261450"/>
    <lineage>
        <taxon>Eukaryota</taxon>
        <taxon>Viridiplantae</taxon>
        <taxon>Streptophyta</taxon>
        <taxon>Embryophyta</taxon>
        <taxon>Tracheophyta</taxon>
        <taxon>Spermatophyta</taxon>
        <taxon>Magnoliopsida</taxon>
        <taxon>Ranunculales</taxon>
        <taxon>Ranunculaceae</taxon>
        <taxon>Coptidoideae</taxon>
        <taxon>Coptis</taxon>
    </lineage>
</organism>
<comment type="caution">
    <text evidence="1">The sequence shown here is derived from an EMBL/GenBank/DDBJ whole genome shotgun (WGS) entry which is preliminary data.</text>
</comment>
<dbReference type="AlphaFoldDB" id="A0A835LQV7"/>
<dbReference type="Proteomes" id="UP000631114">
    <property type="component" value="Unassembled WGS sequence"/>
</dbReference>
<accession>A0A835LQV7</accession>
<name>A0A835LQV7_9MAGN</name>